<reference evidence="11" key="2">
    <citation type="submission" date="2021-04" db="EMBL/GenBank/DDBJ databases">
        <authorList>
            <person name="Gilroy R."/>
        </authorList>
    </citation>
    <scope>NUCLEOTIDE SEQUENCE</scope>
    <source>
        <strain evidence="11">CHK193-4272</strain>
    </source>
</reference>
<evidence type="ECO:0000256" key="8">
    <source>
        <dbReference type="ARBA" id="ARBA00023136"/>
    </source>
</evidence>
<evidence type="ECO:0000256" key="4">
    <source>
        <dbReference type="ARBA" id="ARBA00022475"/>
    </source>
</evidence>
<reference evidence="11" key="1">
    <citation type="journal article" date="2021" name="PeerJ">
        <title>Extensive microbial diversity within the chicken gut microbiome revealed by metagenomics and culture.</title>
        <authorList>
            <person name="Gilroy R."/>
            <person name="Ravi A."/>
            <person name="Getino M."/>
            <person name="Pursley I."/>
            <person name="Horton D.L."/>
            <person name="Alikhan N.F."/>
            <person name="Baker D."/>
            <person name="Gharbi K."/>
            <person name="Hall N."/>
            <person name="Watson M."/>
            <person name="Adriaenssens E.M."/>
            <person name="Foster-Nyarko E."/>
            <person name="Jarju S."/>
            <person name="Secka A."/>
            <person name="Antonio M."/>
            <person name="Oren A."/>
            <person name="Chaudhuri R.R."/>
            <person name="La Ragione R."/>
            <person name="Hildebrand F."/>
            <person name="Pallen M.J."/>
        </authorList>
    </citation>
    <scope>NUCLEOTIDE SEQUENCE</scope>
    <source>
        <strain evidence="11">CHK193-4272</strain>
    </source>
</reference>
<evidence type="ECO:0000256" key="7">
    <source>
        <dbReference type="ARBA" id="ARBA00022989"/>
    </source>
</evidence>
<comment type="similarity">
    <text evidence="2">Belongs to the binding-protein-dependent transport system permease family. HisMQ subfamily.</text>
</comment>
<dbReference type="InterPro" id="IPR000515">
    <property type="entry name" value="MetI-like"/>
</dbReference>
<dbReference type="InterPro" id="IPR043429">
    <property type="entry name" value="ArtM/GltK/GlnP/TcyL/YhdX-like"/>
</dbReference>
<accession>A0A9D1TJ81</accession>
<feature type="domain" description="ABC transmembrane type-1" evidence="10">
    <location>
        <begin position="29"/>
        <end position="226"/>
    </location>
</feature>
<name>A0A9D1TJ81_9FIRM</name>
<feature type="transmembrane region" description="Helical" evidence="9">
    <location>
        <begin position="94"/>
        <end position="117"/>
    </location>
</feature>
<evidence type="ECO:0000313" key="12">
    <source>
        <dbReference type="Proteomes" id="UP000886808"/>
    </source>
</evidence>
<dbReference type="SUPFAM" id="SSF161098">
    <property type="entry name" value="MetI-like"/>
    <property type="match status" value="1"/>
</dbReference>
<dbReference type="GO" id="GO:0022857">
    <property type="term" value="F:transmembrane transporter activity"/>
    <property type="evidence" value="ECO:0007669"/>
    <property type="project" value="InterPro"/>
</dbReference>
<keyword evidence="4" id="KW-1003">Cell membrane</keyword>
<evidence type="ECO:0000256" key="6">
    <source>
        <dbReference type="ARBA" id="ARBA00022970"/>
    </source>
</evidence>
<dbReference type="PANTHER" id="PTHR30614:SF20">
    <property type="entry name" value="GLUTAMINE TRANSPORT SYSTEM PERMEASE PROTEIN GLNP"/>
    <property type="match status" value="1"/>
</dbReference>
<dbReference type="FunFam" id="1.10.3720.10:FF:000033">
    <property type="entry name" value="Polar amino acid ABC transporter permease"/>
    <property type="match status" value="1"/>
</dbReference>
<evidence type="ECO:0000313" key="11">
    <source>
        <dbReference type="EMBL" id="HIV62745.1"/>
    </source>
</evidence>
<dbReference type="Proteomes" id="UP000886808">
    <property type="component" value="Unassembled WGS sequence"/>
</dbReference>
<organism evidence="11 12">
    <name type="scientific">Candidatus Butyricicoccus avistercoris</name>
    <dbReference type="NCBI Taxonomy" id="2838518"/>
    <lineage>
        <taxon>Bacteria</taxon>
        <taxon>Bacillati</taxon>
        <taxon>Bacillota</taxon>
        <taxon>Clostridia</taxon>
        <taxon>Eubacteriales</taxon>
        <taxon>Butyricicoccaceae</taxon>
        <taxon>Butyricicoccus</taxon>
    </lineage>
</organism>
<dbReference type="PROSITE" id="PS50928">
    <property type="entry name" value="ABC_TM1"/>
    <property type="match status" value="1"/>
</dbReference>
<proteinExistence type="inferred from homology"/>
<sequence>MNEWFAKVVSDFQGAFIEGDRWKLYFQGLGKTLQIAAGAVILGIVIGIVIAIIKVSANQRSNSGKCPIVLKILEKICDIYLTVIRGTPVMVQLLIIYAGIFVTMTDGTIAAIVGFGINSGAYVAEIIRAGIQSIDKGQTEAGRSLGLTSGQTMRLIVLPQAIRNILPALFNEFITLLKETSVAGYVAVQDILKMATNIQNKVYNIAPLMITAVFYLVLVIIMTQVQKQIERRLAQSDRR</sequence>
<dbReference type="GO" id="GO:0006865">
    <property type="term" value="P:amino acid transport"/>
    <property type="evidence" value="ECO:0007669"/>
    <property type="project" value="UniProtKB-KW"/>
</dbReference>
<keyword evidence="5 9" id="KW-0812">Transmembrane</keyword>
<keyword evidence="6" id="KW-0029">Amino-acid transport</keyword>
<comment type="caution">
    <text evidence="11">The sequence shown here is derived from an EMBL/GenBank/DDBJ whole genome shotgun (WGS) entry which is preliminary data.</text>
</comment>
<evidence type="ECO:0000256" key="9">
    <source>
        <dbReference type="RuleBase" id="RU363032"/>
    </source>
</evidence>
<dbReference type="NCBIfam" id="TIGR01726">
    <property type="entry name" value="HEQRo_perm_3TM"/>
    <property type="match status" value="1"/>
</dbReference>
<dbReference type="EMBL" id="DXIE01000046">
    <property type="protein sequence ID" value="HIV62745.1"/>
    <property type="molecule type" value="Genomic_DNA"/>
</dbReference>
<protein>
    <submittedName>
        <fullName evidence="11">Amino acid ABC transporter permease</fullName>
    </submittedName>
</protein>
<evidence type="ECO:0000259" key="10">
    <source>
        <dbReference type="PROSITE" id="PS50928"/>
    </source>
</evidence>
<dbReference type="CDD" id="cd06261">
    <property type="entry name" value="TM_PBP2"/>
    <property type="match status" value="1"/>
</dbReference>
<dbReference type="InterPro" id="IPR010065">
    <property type="entry name" value="AA_ABC_transptr_permease_3TM"/>
</dbReference>
<gene>
    <name evidence="11" type="ORF">H9746_07910</name>
</gene>
<dbReference type="Gene3D" id="1.10.3720.10">
    <property type="entry name" value="MetI-like"/>
    <property type="match status" value="1"/>
</dbReference>
<evidence type="ECO:0000256" key="2">
    <source>
        <dbReference type="ARBA" id="ARBA00010072"/>
    </source>
</evidence>
<keyword evidence="7 9" id="KW-1133">Transmembrane helix</keyword>
<evidence type="ECO:0000256" key="5">
    <source>
        <dbReference type="ARBA" id="ARBA00022692"/>
    </source>
</evidence>
<evidence type="ECO:0000256" key="1">
    <source>
        <dbReference type="ARBA" id="ARBA00004651"/>
    </source>
</evidence>
<feature type="transmembrane region" description="Helical" evidence="9">
    <location>
        <begin position="33"/>
        <end position="53"/>
    </location>
</feature>
<dbReference type="AlphaFoldDB" id="A0A9D1TJ81"/>
<evidence type="ECO:0000256" key="3">
    <source>
        <dbReference type="ARBA" id="ARBA00022448"/>
    </source>
</evidence>
<dbReference type="PANTHER" id="PTHR30614">
    <property type="entry name" value="MEMBRANE COMPONENT OF AMINO ACID ABC TRANSPORTER"/>
    <property type="match status" value="1"/>
</dbReference>
<keyword evidence="3 9" id="KW-0813">Transport</keyword>
<dbReference type="Pfam" id="PF00528">
    <property type="entry name" value="BPD_transp_1"/>
    <property type="match status" value="1"/>
</dbReference>
<feature type="transmembrane region" description="Helical" evidence="9">
    <location>
        <begin position="202"/>
        <end position="222"/>
    </location>
</feature>
<dbReference type="GO" id="GO:0043190">
    <property type="term" value="C:ATP-binding cassette (ABC) transporter complex"/>
    <property type="evidence" value="ECO:0007669"/>
    <property type="project" value="InterPro"/>
</dbReference>
<comment type="subcellular location">
    <subcellularLocation>
        <location evidence="1 9">Cell membrane</location>
        <topology evidence="1 9">Multi-pass membrane protein</topology>
    </subcellularLocation>
</comment>
<keyword evidence="8 9" id="KW-0472">Membrane</keyword>
<dbReference type="InterPro" id="IPR035906">
    <property type="entry name" value="MetI-like_sf"/>
</dbReference>